<evidence type="ECO:0000313" key="3">
    <source>
        <dbReference type="Proteomes" id="UP000256328"/>
    </source>
</evidence>
<dbReference type="Proteomes" id="UP000256328">
    <property type="component" value="Unassembled WGS sequence"/>
</dbReference>
<feature type="compositionally biased region" description="Basic and acidic residues" evidence="1">
    <location>
        <begin position="153"/>
        <end position="168"/>
    </location>
</feature>
<dbReference type="AlphaFoldDB" id="A0A3D8T1U6"/>
<name>A0A3D8T1U6_9HELO</name>
<feature type="region of interest" description="Disordered" evidence="1">
    <location>
        <begin position="1"/>
        <end position="33"/>
    </location>
</feature>
<organism evidence="2 3">
    <name type="scientific">Coleophoma crateriformis</name>
    <dbReference type="NCBI Taxonomy" id="565419"/>
    <lineage>
        <taxon>Eukaryota</taxon>
        <taxon>Fungi</taxon>
        <taxon>Dikarya</taxon>
        <taxon>Ascomycota</taxon>
        <taxon>Pezizomycotina</taxon>
        <taxon>Leotiomycetes</taxon>
        <taxon>Helotiales</taxon>
        <taxon>Dermateaceae</taxon>
        <taxon>Coleophoma</taxon>
    </lineage>
</organism>
<feature type="region of interest" description="Disordered" evidence="1">
    <location>
        <begin position="134"/>
        <end position="194"/>
    </location>
</feature>
<comment type="caution">
    <text evidence="2">The sequence shown here is derived from an EMBL/GenBank/DDBJ whole genome shotgun (WGS) entry which is preliminary data.</text>
</comment>
<gene>
    <name evidence="2" type="ORF">BP5796_01863</name>
</gene>
<reference evidence="2 3" key="1">
    <citation type="journal article" date="2018" name="IMA Fungus">
        <title>IMA Genome-F 9: Draft genome sequence of Annulohypoxylon stygium, Aspergillus mulundensis, Berkeleyomyces basicola (syn. Thielaviopsis basicola), Ceratocystis smalleyi, two Cercospora beticola strains, Coleophoma cylindrospora, Fusarium fracticaudum, Phialophora cf. hyalina, and Morchella septimelata.</title>
        <authorList>
            <person name="Wingfield B.D."/>
            <person name="Bills G.F."/>
            <person name="Dong Y."/>
            <person name="Huang W."/>
            <person name="Nel W.J."/>
            <person name="Swalarsk-Parry B.S."/>
            <person name="Vaghefi N."/>
            <person name="Wilken P.M."/>
            <person name="An Z."/>
            <person name="de Beer Z.W."/>
            <person name="De Vos L."/>
            <person name="Chen L."/>
            <person name="Duong T.A."/>
            <person name="Gao Y."/>
            <person name="Hammerbacher A."/>
            <person name="Kikkert J.R."/>
            <person name="Li Y."/>
            <person name="Li H."/>
            <person name="Li K."/>
            <person name="Li Q."/>
            <person name="Liu X."/>
            <person name="Ma X."/>
            <person name="Naidoo K."/>
            <person name="Pethybridge S.J."/>
            <person name="Sun J."/>
            <person name="Steenkamp E.T."/>
            <person name="van der Nest M.A."/>
            <person name="van Wyk S."/>
            <person name="Wingfield M.J."/>
            <person name="Xiong C."/>
            <person name="Yue Q."/>
            <person name="Zhang X."/>
        </authorList>
    </citation>
    <scope>NUCLEOTIDE SEQUENCE [LARGE SCALE GENOMIC DNA]</scope>
    <source>
        <strain evidence="2 3">BP5796</strain>
    </source>
</reference>
<evidence type="ECO:0000313" key="2">
    <source>
        <dbReference type="EMBL" id="RDW92469.1"/>
    </source>
</evidence>
<evidence type="ECO:0000256" key="1">
    <source>
        <dbReference type="SAM" id="MobiDB-lite"/>
    </source>
</evidence>
<sequence>MLGFDRREGNNPAAGSQARKAPSAHNDPGTTRLAGGVDGADNVTVGLHFTCAVWAMLRRLLIISSEVREACDDAAPLCTGNYFRRPSPMGQDRLNKAIISPSGDKVQNKHHRPWPISGSWNAWARLSDTSARKGRMGAKNCRSVASSDSDQDATSRDEGPRVESDRELGNPMASGLDRAKWSRPPARLPRTRDI</sequence>
<keyword evidence="3" id="KW-1185">Reference proteome</keyword>
<protein>
    <submittedName>
        <fullName evidence="2">Uncharacterized protein</fullName>
    </submittedName>
</protein>
<proteinExistence type="predicted"/>
<dbReference type="EMBL" id="PDLN01000002">
    <property type="protein sequence ID" value="RDW92469.1"/>
    <property type="molecule type" value="Genomic_DNA"/>
</dbReference>
<accession>A0A3D8T1U6</accession>